<dbReference type="SUPFAM" id="SSF111331">
    <property type="entry name" value="NAD kinase/diacylglycerol kinase-like"/>
    <property type="match status" value="1"/>
</dbReference>
<evidence type="ECO:0000256" key="2">
    <source>
        <dbReference type="ARBA" id="ARBA00022777"/>
    </source>
</evidence>
<dbReference type="Pfam" id="PF01513">
    <property type="entry name" value="NAD_kinase"/>
    <property type="match status" value="1"/>
</dbReference>
<comment type="catalytic activity">
    <reaction evidence="5 6">
        <text>NAD(+) + ATP = ADP + NADP(+) + H(+)</text>
        <dbReference type="Rhea" id="RHEA:18629"/>
        <dbReference type="ChEBI" id="CHEBI:15378"/>
        <dbReference type="ChEBI" id="CHEBI:30616"/>
        <dbReference type="ChEBI" id="CHEBI:57540"/>
        <dbReference type="ChEBI" id="CHEBI:58349"/>
        <dbReference type="ChEBI" id="CHEBI:456216"/>
        <dbReference type="EC" id="2.7.1.23"/>
    </reaction>
</comment>
<feature type="binding site" evidence="6">
    <location>
        <position position="185"/>
    </location>
    <ligand>
        <name>NAD(+)</name>
        <dbReference type="ChEBI" id="CHEBI:57540"/>
    </ligand>
</feature>
<keyword evidence="2 6" id="KW-0418">Kinase</keyword>
<organism evidence="7">
    <name type="scientific">Polynucleobacter sp. UK-FUSCHL-C3</name>
    <dbReference type="NCBI Taxonomy" id="2955208"/>
    <lineage>
        <taxon>Bacteria</taxon>
        <taxon>Pseudomonadati</taxon>
        <taxon>Pseudomonadota</taxon>
        <taxon>Betaproteobacteria</taxon>
        <taxon>Burkholderiales</taxon>
        <taxon>Burkholderiaceae</taxon>
        <taxon>Polynucleobacter</taxon>
    </lineage>
</organism>
<feature type="binding site" evidence="6">
    <location>
        <begin position="81"/>
        <end position="82"/>
    </location>
    <ligand>
        <name>NAD(+)</name>
        <dbReference type="ChEBI" id="CHEBI:57540"/>
    </ligand>
</feature>
<reference evidence="7" key="1">
    <citation type="submission" date="2022-06" db="EMBL/GenBank/DDBJ databases">
        <title>New Polynucleobacter species.</title>
        <authorList>
            <person name="Hahn M.W."/>
        </authorList>
    </citation>
    <scope>NUCLEOTIDE SEQUENCE</scope>
    <source>
        <strain evidence="7">UK-FUSCHL-C3</strain>
    </source>
</reference>
<dbReference type="AlphaFoldDB" id="A0AAU8A1M2"/>
<accession>A0AAU8A1M2</accession>
<keyword evidence="1 6" id="KW-0808">Transferase</keyword>
<keyword evidence="6" id="KW-0963">Cytoplasm</keyword>
<dbReference type="PANTHER" id="PTHR20275">
    <property type="entry name" value="NAD KINASE"/>
    <property type="match status" value="1"/>
</dbReference>
<evidence type="ECO:0000256" key="1">
    <source>
        <dbReference type="ARBA" id="ARBA00022679"/>
    </source>
</evidence>
<comment type="cofactor">
    <cofactor evidence="6">
        <name>a divalent metal cation</name>
        <dbReference type="ChEBI" id="CHEBI:60240"/>
    </cofactor>
</comment>
<keyword evidence="4 6" id="KW-0520">NAD</keyword>
<keyword evidence="6" id="KW-0547">Nucleotide-binding</keyword>
<dbReference type="Gene3D" id="3.40.50.10330">
    <property type="entry name" value="Probable inorganic polyphosphate/atp-NAD kinase, domain 1"/>
    <property type="match status" value="1"/>
</dbReference>
<feature type="binding site" evidence="6">
    <location>
        <begin position="155"/>
        <end position="156"/>
    </location>
    <ligand>
        <name>NAD(+)</name>
        <dbReference type="ChEBI" id="CHEBI:57540"/>
    </ligand>
</feature>
<dbReference type="NCBIfam" id="NF002561">
    <property type="entry name" value="PRK02155.1"/>
    <property type="match status" value="1"/>
</dbReference>
<evidence type="ECO:0000256" key="3">
    <source>
        <dbReference type="ARBA" id="ARBA00022857"/>
    </source>
</evidence>
<keyword evidence="6" id="KW-0067">ATP-binding</keyword>
<comment type="subcellular location">
    <subcellularLocation>
        <location evidence="6">Cytoplasm</location>
    </subcellularLocation>
</comment>
<comment type="caution">
    <text evidence="6">Lacks conserved residue(s) required for the propagation of feature annotation.</text>
</comment>
<dbReference type="InterPro" id="IPR016064">
    <property type="entry name" value="NAD/diacylglycerol_kinase_sf"/>
</dbReference>
<dbReference type="Pfam" id="PF20143">
    <property type="entry name" value="NAD_kinase_C"/>
    <property type="match status" value="1"/>
</dbReference>
<keyword evidence="3 6" id="KW-0521">NADP</keyword>
<feature type="active site" description="Proton acceptor" evidence="6">
    <location>
        <position position="81"/>
    </location>
</feature>
<dbReference type="Gene3D" id="2.60.200.30">
    <property type="entry name" value="Probable inorganic polyphosphate/atp-NAD kinase, domain 2"/>
    <property type="match status" value="1"/>
</dbReference>
<dbReference type="GO" id="GO:0003951">
    <property type="term" value="F:NAD+ kinase activity"/>
    <property type="evidence" value="ECO:0007669"/>
    <property type="project" value="UniProtKB-UniRule"/>
</dbReference>
<dbReference type="PANTHER" id="PTHR20275:SF0">
    <property type="entry name" value="NAD KINASE"/>
    <property type="match status" value="1"/>
</dbReference>
<dbReference type="GO" id="GO:0019674">
    <property type="term" value="P:NAD+ metabolic process"/>
    <property type="evidence" value="ECO:0007669"/>
    <property type="project" value="InterPro"/>
</dbReference>
<evidence type="ECO:0000256" key="5">
    <source>
        <dbReference type="ARBA" id="ARBA00047925"/>
    </source>
</evidence>
<evidence type="ECO:0000313" key="7">
    <source>
        <dbReference type="EMBL" id="XCC57457.1"/>
    </source>
</evidence>
<dbReference type="GO" id="GO:0005737">
    <property type="term" value="C:cytoplasm"/>
    <property type="evidence" value="ECO:0007669"/>
    <property type="project" value="UniProtKB-SubCell"/>
</dbReference>
<dbReference type="EC" id="2.7.1.23" evidence="6"/>
<dbReference type="HAMAP" id="MF_00361">
    <property type="entry name" value="NAD_kinase"/>
    <property type="match status" value="1"/>
</dbReference>
<dbReference type="RefSeq" id="WP_353438487.1">
    <property type="nucleotide sequence ID" value="NZ_CP099959.1"/>
</dbReference>
<gene>
    <name evidence="6" type="primary">nadK</name>
    <name evidence="7" type="ORF">NKE59_08175</name>
</gene>
<dbReference type="GO" id="GO:0046872">
    <property type="term" value="F:metal ion binding"/>
    <property type="evidence" value="ECO:0007669"/>
    <property type="project" value="UniProtKB-UniRule"/>
</dbReference>
<dbReference type="InterPro" id="IPR017437">
    <property type="entry name" value="ATP-NAD_kinase_PpnK-typ_C"/>
</dbReference>
<feature type="binding site" evidence="6">
    <location>
        <position position="254"/>
    </location>
    <ligand>
        <name>NAD(+)</name>
        <dbReference type="ChEBI" id="CHEBI:57540"/>
    </ligand>
</feature>
<evidence type="ECO:0000256" key="6">
    <source>
        <dbReference type="HAMAP-Rule" id="MF_00361"/>
    </source>
</evidence>
<comment type="similarity">
    <text evidence="6">Belongs to the NAD kinase family.</text>
</comment>
<evidence type="ECO:0000256" key="4">
    <source>
        <dbReference type="ARBA" id="ARBA00023027"/>
    </source>
</evidence>
<feature type="binding site" evidence="6">
    <location>
        <position position="220"/>
    </location>
    <ligand>
        <name>NAD(+)</name>
        <dbReference type="ChEBI" id="CHEBI:57540"/>
    </ligand>
</feature>
<dbReference type="InterPro" id="IPR002504">
    <property type="entry name" value="NADK"/>
</dbReference>
<dbReference type="GO" id="GO:0006741">
    <property type="term" value="P:NADP+ biosynthetic process"/>
    <property type="evidence" value="ECO:0007669"/>
    <property type="project" value="UniProtKB-UniRule"/>
</dbReference>
<protein>
    <recommendedName>
        <fullName evidence="6">NAD kinase</fullName>
        <ecNumber evidence="6">2.7.1.23</ecNumber>
    </recommendedName>
    <alternativeName>
        <fullName evidence="6">ATP-dependent NAD kinase</fullName>
    </alternativeName>
</protein>
<dbReference type="GO" id="GO:0005524">
    <property type="term" value="F:ATP binding"/>
    <property type="evidence" value="ECO:0007669"/>
    <property type="project" value="UniProtKB-KW"/>
</dbReference>
<proteinExistence type="inferred from homology"/>
<feature type="binding site" evidence="6">
    <location>
        <position position="183"/>
    </location>
    <ligand>
        <name>NAD(+)</name>
        <dbReference type="ChEBI" id="CHEBI:57540"/>
    </ligand>
</feature>
<dbReference type="EMBL" id="CP099959">
    <property type="protein sequence ID" value="XCC57457.1"/>
    <property type="molecule type" value="Genomic_DNA"/>
</dbReference>
<comment type="function">
    <text evidence="6">Involved in the regulation of the intracellular balance of NAD and NADP, and is a key enzyme in the biosynthesis of NADP. Catalyzes specifically the phosphorylation on 2'-hydroxyl of the adenosine moiety of NAD to yield NADP.</text>
</comment>
<name>A0AAU8A1M2_9BURK</name>
<dbReference type="InterPro" id="IPR017438">
    <property type="entry name" value="ATP-NAD_kinase_N"/>
</dbReference>
<sequence length="301" mass="32786">MLSPSSQPLQKKFRRVTLVGKHQADGIGQHLQELANILIQQGCELSIESETAAHLQLKGSKTLRLSDFRDSTDLAVILGGDGTMLGIGRQIAGSDVPLLGINMGRLGYMTDIPFEDAKTVLPEILQGHYEIDSRSLLEAAVSRNGKEIHRGLALNDVVVNRSGLSGMVELKVHVNQSFMYNQRSDGLIVSTPTGSTAYALSAGGPILHPRVPGIVLVPIAPHALSNRPIVLAQESIIAIEVVGGREVIVNFDMQSLTKLQIGDRVEVRLSEKSISLLHPLGHSDYQTLREKLHWNEYPSTF</sequence>
<feature type="binding site" evidence="6">
    <location>
        <begin position="196"/>
        <end position="201"/>
    </location>
    <ligand>
        <name>NAD(+)</name>
        <dbReference type="ChEBI" id="CHEBI:57540"/>
    </ligand>
</feature>
<dbReference type="GO" id="GO:0051287">
    <property type="term" value="F:NAD binding"/>
    <property type="evidence" value="ECO:0007669"/>
    <property type="project" value="UniProtKB-ARBA"/>
</dbReference>